<keyword evidence="4" id="KW-1185">Reference proteome</keyword>
<feature type="chain" id="PRO_5035267103" description="Carbohydrate binding domain-containing protein" evidence="1">
    <location>
        <begin position="22"/>
        <end position="128"/>
    </location>
</feature>
<protein>
    <recommendedName>
        <fullName evidence="2">Carbohydrate binding domain-containing protein</fullName>
    </recommendedName>
</protein>
<feature type="domain" description="Carbohydrate binding" evidence="2">
    <location>
        <begin position="25"/>
        <end position="116"/>
    </location>
</feature>
<dbReference type="PROSITE" id="PS51257">
    <property type="entry name" value="PROKAR_LIPOPROTEIN"/>
    <property type="match status" value="1"/>
</dbReference>
<evidence type="ECO:0000259" key="2">
    <source>
        <dbReference type="SMART" id="SM01063"/>
    </source>
</evidence>
<dbReference type="GO" id="GO:0030246">
    <property type="term" value="F:carbohydrate binding"/>
    <property type="evidence" value="ECO:0007669"/>
    <property type="project" value="InterPro"/>
</dbReference>
<evidence type="ECO:0000313" key="4">
    <source>
        <dbReference type="Proteomes" id="UP000695562"/>
    </source>
</evidence>
<reference evidence="3" key="1">
    <citation type="submission" date="2020-01" db="EMBL/GenBank/DDBJ databases">
        <title>Development of genomics and gene disruption for Polysphondylium violaceum indicates a role for the polyketide synthase stlB in stalk morphogenesis.</title>
        <authorList>
            <person name="Narita B."/>
            <person name="Kawabe Y."/>
            <person name="Kin K."/>
            <person name="Saito T."/>
            <person name="Gibbs R."/>
            <person name="Kuspa A."/>
            <person name="Muzny D."/>
            <person name="Queller D."/>
            <person name="Richards S."/>
            <person name="Strassman J."/>
            <person name="Sucgang R."/>
            <person name="Worley K."/>
            <person name="Schaap P."/>
        </authorList>
    </citation>
    <scope>NUCLEOTIDE SEQUENCE</scope>
    <source>
        <strain evidence="3">QSvi11</strain>
    </source>
</reference>
<feature type="signal peptide" evidence="1">
    <location>
        <begin position="1"/>
        <end position="21"/>
    </location>
</feature>
<name>A0A8J4PVV2_9MYCE</name>
<dbReference type="Proteomes" id="UP000695562">
    <property type="component" value="Unassembled WGS sequence"/>
</dbReference>
<gene>
    <name evidence="3" type="ORF">CYY_004817</name>
</gene>
<proteinExistence type="predicted"/>
<evidence type="ECO:0000256" key="1">
    <source>
        <dbReference type="SAM" id="SignalP"/>
    </source>
</evidence>
<dbReference type="InterPro" id="IPR019028">
    <property type="entry name" value="CBM_49"/>
</dbReference>
<sequence>MFFKKFLFVAVAFAIIACALGENQLTMTQHQASAWEDGGQGFSVWEVIITNVCGKTIKDVTIVGESNFNLRNGTGDLWNLELEASSANRFHLPSYVKEHGLAHNTSHSFGYINKGYQNAQFSYCNIQY</sequence>
<dbReference type="PANTHER" id="PTHR36560">
    <property type="entry name" value="CELLULOSE-BINDING DOMAIN-CONTAINING PROTEIN"/>
    <property type="match status" value="1"/>
</dbReference>
<dbReference type="AlphaFoldDB" id="A0A8J4PVV2"/>
<accession>A0A8J4PVV2</accession>
<organism evidence="3 4">
    <name type="scientific">Polysphondylium violaceum</name>
    <dbReference type="NCBI Taxonomy" id="133409"/>
    <lineage>
        <taxon>Eukaryota</taxon>
        <taxon>Amoebozoa</taxon>
        <taxon>Evosea</taxon>
        <taxon>Eumycetozoa</taxon>
        <taxon>Dictyostelia</taxon>
        <taxon>Dictyosteliales</taxon>
        <taxon>Dictyosteliaceae</taxon>
        <taxon>Polysphondylium</taxon>
    </lineage>
</organism>
<evidence type="ECO:0000313" key="3">
    <source>
        <dbReference type="EMBL" id="KAF2073857.1"/>
    </source>
</evidence>
<dbReference type="EMBL" id="AJWJ01000178">
    <property type="protein sequence ID" value="KAF2073857.1"/>
    <property type="molecule type" value="Genomic_DNA"/>
</dbReference>
<comment type="caution">
    <text evidence="3">The sequence shown here is derived from an EMBL/GenBank/DDBJ whole genome shotgun (WGS) entry which is preliminary data.</text>
</comment>
<dbReference type="SMART" id="SM01063">
    <property type="entry name" value="CBM49"/>
    <property type="match status" value="1"/>
</dbReference>
<dbReference type="Pfam" id="PF09478">
    <property type="entry name" value="CBM49"/>
    <property type="match status" value="1"/>
</dbReference>
<dbReference type="PANTHER" id="PTHR36560:SF1">
    <property type="entry name" value="CELLULOSE-BINDING DOMAIN-CONTAINING PROTEIN"/>
    <property type="match status" value="1"/>
</dbReference>
<keyword evidence="1" id="KW-0732">Signal</keyword>